<proteinExistence type="predicted"/>
<dbReference type="AlphaFoldDB" id="G2GG04"/>
<accession>G2GG04</accession>
<comment type="caution">
    <text evidence="5">The sequence shown here is derived from an EMBL/GenBank/DDBJ whole genome shotgun (WGS) entry which is preliminary data.</text>
</comment>
<evidence type="ECO:0000313" key="6">
    <source>
        <dbReference type="Proteomes" id="UP000004217"/>
    </source>
</evidence>
<dbReference type="Pfam" id="PF00550">
    <property type="entry name" value="PP-binding"/>
    <property type="match status" value="1"/>
</dbReference>
<dbReference type="InterPro" id="IPR009081">
    <property type="entry name" value="PP-bd_ACP"/>
</dbReference>
<dbReference type="InterPro" id="IPR036736">
    <property type="entry name" value="ACP-like_sf"/>
</dbReference>
<dbReference type="PATRIC" id="fig|700597.3.peg.4356"/>
<dbReference type="RefSeq" id="WP_007498676.1">
    <property type="nucleotide sequence ID" value="NZ_AGBF01000087.1"/>
</dbReference>
<dbReference type="EMBL" id="AGBF01000087">
    <property type="protein sequence ID" value="EGX57583.1"/>
    <property type="molecule type" value="Genomic_DNA"/>
</dbReference>
<dbReference type="Gene3D" id="3.40.50.1820">
    <property type="entry name" value="alpha/beta hydrolase"/>
    <property type="match status" value="1"/>
</dbReference>
<dbReference type="GO" id="GO:0005737">
    <property type="term" value="C:cytoplasm"/>
    <property type="evidence" value="ECO:0007669"/>
    <property type="project" value="TreeGrafter"/>
</dbReference>
<dbReference type="Proteomes" id="UP000004217">
    <property type="component" value="Unassembled WGS sequence"/>
</dbReference>
<feature type="domain" description="Carrier" evidence="4">
    <location>
        <begin position="1"/>
        <end position="64"/>
    </location>
</feature>
<comment type="cofactor">
    <cofactor evidence="1">
        <name>pantetheine 4'-phosphate</name>
        <dbReference type="ChEBI" id="CHEBI:47942"/>
    </cofactor>
</comment>
<keyword evidence="6" id="KW-1185">Reference proteome</keyword>
<dbReference type="InterPro" id="IPR006162">
    <property type="entry name" value="Ppantetheine_attach_site"/>
</dbReference>
<keyword evidence="3" id="KW-0597">Phosphoprotein</keyword>
<feature type="non-terminal residue" evidence="5">
    <location>
        <position position="1"/>
    </location>
</feature>
<dbReference type="GO" id="GO:0043041">
    <property type="term" value="P:amino acid activation for nonribosomal peptide biosynthetic process"/>
    <property type="evidence" value="ECO:0007669"/>
    <property type="project" value="TreeGrafter"/>
</dbReference>
<reference evidence="5 6" key="1">
    <citation type="submission" date="2011-08" db="EMBL/GenBank/DDBJ databases">
        <authorList>
            <person name="Lin Y."/>
            <person name="Hao X."/>
            <person name="Johnstone L."/>
            <person name="Miller S.J."/>
            <person name="Wei G."/>
            <person name="Rensing C."/>
        </authorList>
    </citation>
    <scope>NUCLEOTIDE SEQUENCE [LARGE SCALE GENOMIC DNA]</scope>
    <source>
        <strain evidence="5 6">K42</strain>
    </source>
</reference>
<evidence type="ECO:0000256" key="1">
    <source>
        <dbReference type="ARBA" id="ARBA00001957"/>
    </source>
</evidence>
<evidence type="ECO:0000256" key="2">
    <source>
        <dbReference type="ARBA" id="ARBA00022450"/>
    </source>
</evidence>
<dbReference type="FunFam" id="1.10.1200.10:FF:000005">
    <property type="entry name" value="Nonribosomal peptide synthetase 1"/>
    <property type="match status" value="1"/>
</dbReference>
<dbReference type="InterPro" id="IPR029058">
    <property type="entry name" value="AB_hydrolase_fold"/>
</dbReference>
<dbReference type="PROSITE" id="PS50075">
    <property type="entry name" value="CARRIER"/>
    <property type="match status" value="1"/>
</dbReference>
<dbReference type="PANTHER" id="PTHR45527">
    <property type="entry name" value="NONRIBOSOMAL PEPTIDE SYNTHETASE"/>
    <property type="match status" value="1"/>
</dbReference>
<evidence type="ECO:0000256" key="3">
    <source>
        <dbReference type="ARBA" id="ARBA00022553"/>
    </source>
</evidence>
<organism evidence="5 6">
    <name type="scientific">Streptomyces zinciresistens K42</name>
    <dbReference type="NCBI Taxonomy" id="700597"/>
    <lineage>
        <taxon>Bacteria</taxon>
        <taxon>Bacillati</taxon>
        <taxon>Actinomycetota</taxon>
        <taxon>Actinomycetes</taxon>
        <taxon>Kitasatosporales</taxon>
        <taxon>Streptomycetaceae</taxon>
        <taxon>Streptomyces</taxon>
    </lineage>
</organism>
<gene>
    <name evidence="5" type="ORF">SZN_22191</name>
</gene>
<dbReference type="PROSITE" id="PS00012">
    <property type="entry name" value="PHOSPHOPANTETHEINE"/>
    <property type="match status" value="1"/>
</dbReference>
<name>G2GG04_9ACTN</name>
<dbReference type="GO" id="GO:0031177">
    <property type="term" value="F:phosphopantetheine binding"/>
    <property type="evidence" value="ECO:0007669"/>
    <property type="project" value="TreeGrafter"/>
</dbReference>
<dbReference type="OrthoDB" id="2085352at2"/>
<dbReference type="PANTHER" id="PTHR45527:SF1">
    <property type="entry name" value="FATTY ACID SYNTHASE"/>
    <property type="match status" value="1"/>
</dbReference>
<dbReference type="SUPFAM" id="SSF47336">
    <property type="entry name" value="ACP-like"/>
    <property type="match status" value="1"/>
</dbReference>
<keyword evidence="2" id="KW-0596">Phosphopantetheine</keyword>
<protein>
    <submittedName>
        <fullName evidence="5">Non-ribosomal peptide synthetase-like protein</fullName>
    </submittedName>
</protein>
<dbReference type="GO" id="GO:0044550">
    <property type="term" value="P:secondary metabolite biosynthetic process"/>
    <property type="evidence" value="ECO:0007669"/>
    <property type="project" value="TreeGrafter"/>
</dbReference>
<evidence type="ECO:0000313" key="5">
    <source>
        <dbReference type="EMBL" id="EGX57583.1"/>
    </source>
</evidence>
<sequence length="86" mass="9186">VWGDVLDVGEVGADDDFFALGGHSLLATRVVSRLTSHTGADVPLHVVFQHPVLGDLARQLADPASWPAAPTRIQRLRRVRRGPAAG</sequence>
<evidence type="ECO:0000259" key="4">
    <source>
        <dbReference type="PROSITE" id="PS50075"/>
    </source>
</evidence>